<protein>
    <recommendedName>
        <fullName evidence="7">NB-ARC domain-containing protein</fullName>
    </recommendedName>
</protein>
<keyword evidence="2" id="KW-0677">Repeat</keyword>
<evidence type="ECO:0000313" key="6">
    <source>
        <dbReference type="EMBL" id="PNS23676.1"/>
    </source>
</evidence>
<dbReference type="STRING" id="3694.A0A2K1R8R8"/>
<reference evidence="6" key="2">
    <citation type="submission" date="2017-07" db="EMBL/GenBank/DDBJ databases">
        <title>WGS assembly of Populus trichocarpa.</title>
        <authorList>
            <person name="Tuskan G."/>
            <person name="Difazio S."/>
            <person name="Jansson S."/>
            <person name="Bohlmann J."/>
            <person name="Grigoriev I."/>
            <person name="Hellsten U."/>
            <person name="Putnam N."/>
            <person name="Ralph S."/>
            <person name="Rombauts S."/>
            <person name="Salamov A."/>
            <person name="Schein J."/>
            <person name="Sterck L."/>
            <person name="Aerts A."/>
            <person name="Bhalerao R."/>
            <person name="Bhalerao R."/>
            <person name="Blaudez D."/>
            <person name="Boerjan W."/>
            <person name="Brun A."/>
            <person name="Brunner A."/>
            <person name="Busov V."/>
            <person name="Campbell M."/>
            <person name="Carlson J."/>
            <person name="Chalot M."/>
            <person name="Chapman J."/>
            <person name="Chen G."/>
            <person name="Cooper D."/>
            <person name="Coutinho P."/>
            <person name="Couturier J."/>
            <person name="Covert S."/>
            <person name="Cronk Q."/>
            <person name="Cunningham R."/>
            <person name="Davis J."/>
            <person name="Degroeve S."/>
            <person name="Dejardin A."/>
            <person name="Depamphilis C."/>
            <person name="Detter J."/>
            <person name="Dirks B."/>
            <person name="Dubchak I."/>
            <person name="Duplessis S."/>
            <person name="Ehlting J."/>
            <person name="Ellis B."/>
            <person name="Gendler K."/>
            <person name="Goodstein D."/>
            <person name="Gribskov M."/>
            <person name="Grimwood J."/>
            <person name="Groover A."/>
            <person name="Gunter L."/>
            <person name="Hamberger B."/>
            <person name="Heinze B."/>
            <person name="Helariutta Y."/>
            <person name="Henrissat B."/>
            <person name="Holligan D."/>
            <person name="Holt R."/>
            <person name="Huang W."/>
            <person name="Islam-Faridi N."/>
            <person name="Jones S."/>
            <person name="Jones-Rhoades M."/>
            <person name="Jorgensen R."/>
            <person name="Joshi C."/>
            <person name="Kangasjarvi J."/>
            <person name="Karlsson J."/>
            <person name="Kelleher C."/>
            <person name="Kirkpatrick R."/>
            <person name="Kirst M."/>
            <person name="Kohler A."/>
            <person name="Kalluri U."/>
            <person name="Larimer F."/>
            <person name="Leebens-Mack J."/>
            <person name="Leple J."/>
            <person name="Locascio P."/>
            <person name="Lou Y."/>
            <person name="Lucas S."/>
            <person name="Martin F."/>
            <person name="Montanini B."/>
            <person name="Napoli C."/>
            <person name="Nelson D."/>
            <person name="Nelson C."/>
            <person name="Nieminen K."/>
            <person name="Nilsson O."/>
            <person name="Pereda V."/>
            <person name="Peter G."/>
            <person name="Philippe R."/>
            <person name="Pilate G."/>
            <person name="Poliakov A."/>
            <person name="Razumovskaya J."/>
            <person name="Richardson P."/>
            <person name="Rinaldi C."/>
            <person name="Ritland K."/>
            <person name="Rouze P."/>
            <person name="Ryaboy D."/>
            <person name="Schmutz J."/>
            <person name="Schrader J."/>
            <person name="Segerman B."/>
            <person name="Shin H."/>
            <person name="Siddiqui A."/>
            <person name="Sterky F."/>
            <person name="Terry A."/>
            <person name="Tsai C."/>
            <person name="Uberbacher E."/>
            <person name="Unneberg P."/>
            <person name="Vahala J."/>
            <person name="Wall K."/>
            <person name="Wessler S."/>
            <person name="Yang G."/>
            <person name="Yin T."/>
            <person name="Douglas C."/>
            <person name="Marra M."/>
            <person name="Sandberg G."/>
            <person name="Van De Peer Y."/>
            <person name="Rokhsar D."/>
        </authorList>
    </citation>
    <scope>NUCLEOTIDE SEQUENCE</scope>
    <source>
        <strain evidence="6">Nisqually-1</strain>
    </source>
</reference>
<keyword evidence="1" id="KW-0433">Leucine-rich repeat</keyword>
<dbReference type="PANTHER" id="PTHR33463:SF187">
    <property type="entry name" value="AND NB-ARC DOMAIN DISEASE RESISTANCE PROTEIN, PUTATIVE-RELATED"/>
    <property type="match status" value="1"/>
</dbReference>
<dbReference type="InterPro" id="IPR032675">
    <property type="entry name" value="LRR_dom_sf"/>
</dbReference>
<dbReference type="FunFam" id="1.10.10.10:FF:000322">
    <property type="entry name" value="Probable disease resistance protein At1g63360"/>
    <property type="match status" value="1"/>
</dbReference>
<sequence>MAETMRGVVDICEWRNALHELKESKVRKEDMEPKVFYILRFSYTHLSDSDLQRCFLYCAVFPEDFMIPRKGLVRYLIDEGVIKGFNSRVVEFDKGHSMLNRLENICLLEGAKMYGDRSCVKMHDLIRDMAIQILQENSQVIAKAGAQLKEFLDAEEWTENLTRVSLTHNQIKEIPFSHSPSSFFEQLHGLKVLDLSRTNIEKLPDSVSDLMSLTALLLKRKFNCSGCKSMKKLFPLGLLPNLVNLEEIRVMHCEKMEKIIETTDDEKSSRSSYSITKFILPKLRILRLRYLRELKSISSAKLVCDSVERIDVWECQKLKRIPICIPLLENDRPSPPPSLRRKIIHPKQW</sequence>
<dbReference type="InterPro" id="IPR036388">
    <property type="entry name" value="WH-like_DNA-bd_sf"/>
</dbReference>
<keyword evidence="3" id="KW-0611">Plant defense</keyword>
<feature type="domain" description="Disease resistance protein winged helix" evidence="5">
    <location>
        <begin position="60"/>
        <end position="130"/>
    </location>
</feature>
<dbReference type="SUPFAM" id="SSF52058">
    <property type="entry name" value="L domain-like"/>
    <property type="match status" value="1"/>
</dbReference>
<feature type="domain" description="Disease resistance protein At4g27190-like leucine-rich repeats" evidence="4">
    <location>
        <begin position="222"/>
        <end position="321"/>
    </location>
</feature>
<dbReference type="AlphaFoldDB" id="A0A2K1R8R8"/>
<evidence type="ECO:0000256" key="2">
    <source>
        <dbReference type="ARBA" id="ARBA00022737"/>
    </source>
</evidence>
<evidence type="ECO:0008006" key="7">
    <source>
        <dbReference type="Google" id="ProtNLM"/>
    </source>
</evidence>
<proteinExistence type="predicted"/>
<dbReference type="Gene3D" id="1.10.10.10">
    <property type="entry name" value="Winged helix-like DNA-binding domain superfamily/Winged helix DNA-binding domain"/>
    <property type="match status" value="1"/>
</dbReference>
<dbReference type="PANTHER" id="PTHR33463">
    <property type="entry name" value="NB-ARC DOMAIN-CONTAINING PROTEIN-RELATED"/>
    <property type="match status" value="1"/>
</dbReference>
<dbReference type="EMBL" id="KZ623359">
    <property type="protein sequence ID" value="PNS23676.1"/>
    <property type="molecule type" value="Genomic_DNA"/>
</dbReference>
<name>A0A2K1R8R8_POPTR</name>
<organism evidence="6">
    <name type="scientific">Populus trichocarpa</name>
    <name type="common">Western balsam poplar</name>
    <name type="synonym">Populus balsamifera subsp. trichocarpa</name>
    <dbReference type="NCBI Taxonomy" id="3694"/>
    <lineage>
        <taxon>Eukaryota</taxon>
        <taxon>Viridiplantae</taxon>
        <taxon>Streptophyta</taxon>
        <taxon>Embryophyta</taxon>
        <taxon>Tracheophyta</taxon>
        <taxon>Spermatophyta</taxon>
        <taxon>Magnoliopsida</taxon>
        <taxon>eudicotyledons</taxon>
        <taxon>Gunneridae</taxon>
        <taxon>Pentapetalae</taxon>
        <taxon>rosids</taxon>
        <taxon>fabids</taxon>
        <taxon>Malpighiales</taxon>
        <taxon>Salicaceae</taxon>
        <taxon>Saliceae</taxon>
        <taxon>Populus</taxon>
    </lineage>
</organism>
<dbReference type="Pfam" id="PF23559">
    <property type="entry name" value="WHD_DRP"/>
    <property type="match status" value="1"/>
</dbReference>
<dbReference type="GO" id="GO:0098542">
    <property type="term" value="P:defense response to other organism"/>
    <property type="evidence" value="ECO:0000318"/>
    <property type="project" value="GO_Central"/>
</dbReference>
<dbReference type="InterPro" id="IPR001611">
    <property type="entry name" value="Leu-rich_rpt"/>
</dbReference>
<dbReference type="InterPro" id="IPR058922">
    <property type="entry name" value="WHD_DRP"/>
</dbReference>
<gene>
    <name evidence="6" type="ORF">POPTR_T045900</name>
</gene>
<dbReference type="InterPro" id="IPR057135">
    <property type="entry name" value="At4g27190-like_LRR"/>
</dbReference>
<evidence type="ECO:0000256" key="1">
    <source>
        <dbReference type="ARBA" id="ARBA00022614"/>
    </source>
</evidence>
<reference evidence="6" key="1">
    <citation type="journal article" date="2006" name="Science">
        <title>The genome of black cottonwood, Populus trichocarpa (Torr. &amp; Gray).</title>
        <authorList>
            <person name="Tuskan G.A."/>
            <person name="Difazio S."/>
            <person name="Jansson S."/>
            <person name="Bohlmann J."/>
            <person name="Grigoriev I."/>
            <person name="Hellsten U."/>
            <person name="Putnam N."/>
            <person name="Ralph S."/>
            <person name="Rombauts S."/>
            <person name="Salamov A."/>
            <person name="Schein J."/>
            <person name="Sterck L."/>
            <person name="Aerts A."/>
            <person name="Bhalerao R.R."/>
            <person name="Bhalerao R.P."/>
            <person name="Blaudez D."/>
            <person name="Boerjan W."/>
            <person name="Brun A."/>
            <person name="Brunner A."/>
            <person name="Busov V."/>
            <person name="Campbell M."/>
            <person name="Carlson J."/>
            <person name="Chalot M."/>
            <person name="Chapman J."/>
            <person name="Chen G.L."/>
            <person name="Cooper D."/>
            <person name="Coutinho P.M."/>
            <person name="Couturier J."/>
            <person name="Covert S."/>
            <person name="Cronk Q."/>
            <person name="Cunningham R."/>
            <person name="Davis J."/>
            <person name="Degroeve S."/>
            <person name="Dejardin A."/>
            <person name="Depamphilis C."/>
            <person name="Detter J."/>
            <person name="Dirks B."/>
            <person name="Dubchak I."/>
            <person name="Duplessis S."/>
            <person name="Ehlting J."/>
            <person name="Ellis B."/>
            <person name="Gendler K."/>
            <person name="Goodstein D."/>
            <person name="Gribskov M."/>
            <person name="Grimwood J."/>
            <person name="Groover A."/>
            <person name="Gunter L."/>
            <person name="Hamberger B."/>
            <person name="Heinze B."/>
            <person name="Helariutta Y."/>
            <person name="Henrissat B."/>
            <person name="Holligan D."/>
            <person name="Holt R."/>
            <person name="Huang W."/>
            <person name="Islam-Faridi N."/>
            <person name="Jones S."/>
            <person name="Jones-Rhoades M."/>
            <person name="Jorgensen R."/>
            <person name="Joshi C."/>
            <person name="Kangasjarvi J."/>
            <person name="Karlsson J."/>
            <person name="Kelleher C."/>
            <person name="Kirkpatrick R."/>
            <person name="Kirst M."/>
            <person name="Kohler A."/>
            <person name="Kalluri U."/>
            <person name="Larimer F."/>
            <person name="Leebens-Mack J."/>
            <person name="Leple J.C."/>
            <person name="Locascio P."/>
            <person name="Lou Y."/>
            <person name="Lucas S."/>
            <person name="Martin F."/>
            <person name="Montanini B."/>
            <person name="Napoli C."/>
            <person name="Nelson D.R."/>
            <person name="Nelson C."/>
            <person name="Nieminen K."/>
            <person name="Nilsson O."/>
            <person name="Pereda V."/>
            <person name="Peter G."/>
            <person name="Philippe R."/>
            <person name="Pilate G."/>
            <person name="Poliakov A."/>
            <person name="Razumovskaya J."/>
            <person name="Richardson P."/>
            <person name="Rinaldi C."/>
            <person name="Ritland K."/>
            <person name="Rouze P."/>
            <person name="Ryaboy D."/>
            <person name="Schmutz J."/>
            <person name="Schrader J."/>
            <person name="Segerman B."/>
            <person name="Shin H."/>
            <person name="Siddiqui A."/>
            <person name="Sterky F."/>
            <person name="Terry A."/>
            <person name="Tsai C.J."/>
            <person name="Uberbacher E."/>
            <person name="Unneberg P."/>
            <person name="Vahala J."/>
            <person name="Wall K."/>
            <person name="Wessler S."/>
            <person name="Yang G."/>
            <person name="Yin T."/>
            <person name="Douglas C."/>
            <person name="Marra M."/>
            <person name="Sandberg G."/>
            <person name="Van de Peer Y."/>
            <person name="Rokhsar D."/>
        </authorList>
    </citation>
    <scope>NUCLEOTIDE SEQUENCE [LARGE SCALE GENOMIC DNA]</scope>
    <source>
        <strain evidence="6">Nisqually-1</strain>
    </source>
</reference>
<dbReference type="Pfam" id="PF23247">
    <property type="entry name" value="LRR_RPS2"/>
    <property type="match status" value="1"/>
</dbReference>
<accession>A0A2K1R8R8</accession>
<dbReference type="Pfam" id="PF13855">
    <property type="entry name" value="LRR_8"/>
    <property type="match status" value="1"/>
</dbReference>
<dbReference type="Gene3D" id="3.80.10.10">
    <property type="entry name" value="Ribonuclease Inhibitor"/>
    <property type="match status" value="1"/>
</dbReference>
<evidence type="ECO:0000259" key="4">
    <source>
        <dbReference type="Pfam" id="PF23247"/>
    </source>
</evidence>
<evidence type="ECO:0000259" key="5">
    <source>
        <dbReference type="Pfam" id="PF23559"/>
    </source>
</evidence>
<dbReference type="InterPro" id="IPR050905">
    <property type="entry name" value="Plant_NBS-LRR"/>
</dbReference>
<dbReference type="InParanoid" id="A0A2K1R8R8"/>
<evidence type="ECO:0000256" key="3">
    <source>
        <dbReference type="ARBA" id="ARBA00022821"/>
    </source>
</evidence>